<dbReference type="GO" id="GO:0061630">
    <property type="term" value="F:ubiquitin protein ligase activity"/>
    <property type="evidence" value="ECO:0007669"/>
    <property type="project" value="UniProtKB-EC"/>
</dbReference>
<dbReference type="PANTHER" id="PTHR11224">
    <property type="entry name" value="MAKORIN-RELATED"/>
    <property type="match status" value="1"/>
</dbReference>
<dbReference type="InterPro" id="IPR045072">
    <property type="entry name" value="MKRN-like"/>
</dbReference>
<dbReference type="Pfam" id="PF13639">
    <property type="entry name" value="zf-RING_2"/>
    <property type="match status" value="1"/>
</dbReference>
<feature type="domain" description="C3H1-type" evidence="14">
    <location>
        <begin position="231"/>
        <end position="260"/>
    </location>
</feature>
<evidence type="ECO:0000259" key="14">
    <source>
        <dbReference type="PROSITE" id="PS50103"/>
    </source>
</evidence>
<dbReference type="PROSITE" id="PS50089">
    <property type="entry name" value="ZF_RING_2"/>
    <property type="match status" value="1"/>
</dbReference>
<dbReference type="EMBL" id="JH173140">
    <property type="protein sequence ID" value="EHB15948.1"/>
    <property type="molecule type" value="Genomic_DNA"/>
</dbReference>
<dbReference type="InterPro" id="IPR036855">
    <property type="entry name" value="Znf_CCCH_sf"/>
</dbReference>
<evidence type="ECO:0000313" key="17">
    <source>
        <dbReference type="Proteomes" id="UP000006813"/>
    </source>
</evidence>
<comment type="catalytic activity">
    <reaction evidence="1">
        <text>S-ubiquitinyl-[E2 ubiquitin-conjugating enzyme]-L-cysteine + [acceptor protein]-L-lysine = [E2 ubiquitin-conjugating enzyme]-L-cysteine + N(6)-ubiquitinyl-[acceptor protein]-L-lysine.</text>
        <dbReference type="EC" id="2.3.2.27"/>
    </reaction>
</comment>
<evidence type="ECO:0000256" key="7">
    <source>
        <dbReference type="ARBA" id="ARBA00022771"/>
    </source>
</evidence>
<dbReference type="PROSITE" id="PS00518">
    <property type="entry name" value="ZF_RING_1"/>
    <property type="match status" value="1"/>
</dbReference>
<dbReference type="SMART" id="SM00356">
    <property type="entry name" value="ZnF_C3H1"/>
    <property type="match status" value="2"/>
</dbReference>
<dbReference type="EMBL" id="JH173140">
    <property type="protein sequence ID" value="EHB15949.1"/>
    <property type="molecule type" value="Genomic_DNA"/>
</dbReference>
<keyword evidence="7 11" id="KW-0863">Zinc-finger</keyword>
<dbReference type="Pfam" id="PF18044">
    <property type="entry name" value="zf-CCCH_4"/>
    <property type="match status" value="1"/>
</dbReference>
<dbReference type="EC" id="2.3.2.27" evidence="3"/>
<dbReference type="FunFam" id="3.30.40.10:FF:000117">
    <property type="entry name" value="Probable E3 ubiquitin-protein ligase makorin-1"/>
    <property type="match status" value="1"/>
</dbReference>
<organism evidence="16 17">
    <name type="scientific">Heterocephalus glaber</name>
    <name type="common">Naked mole rat</name>
    <dbReference type="NCBI Taxonomy" id="10181"/>
    <lineage>
        <taxon>Eukaryota</taxon>
        <taxon>Metazoa</taxon>
        <taxon>Chordata</taxon>
        <taxon>Craniata</taxon>
        <taxon>Vertebrata</taxon>
        <taxon>Euteleostomi</taxon>
        <taxon>Mammalia</taxon>
        <taxon>Eutheria</taxon>
        <taxon>Euarchontoglires</taxon>
        <taxon>Glires</taxon>
        <taxon>Rodentia</taxon>
        <taxon>Hystricomorpha</taxon>
        <taxon>Bathyergidae</taxon>
        <taxon>Heterocephalus</taxon>
    </lineage>
</organism>
<evidence type="ECO:0000256" key="4">
    <source>
        <dbReference type="ARBA" id="ARBA00022679"/>
    </source>
</evidence>
<gene>
    <name evidence="15" type="ORF">GW7_19506</name>
    <name evidence="16" type="ORF">GW7_19507</name>
</gene>
<proteinExistence type="predicted"/>
<name>G5C337_HETGA</name>
<dbReference type="PANTHER" id="PTHR11224:SF37">
    <property type="entry name" value="E3 UBIQUITIN-PROTEIN LIGASE MAKORIN-1"/>
    <property type="match status" value="1"/>
</dbReference>
<dbReference type="InterPro" id="IPR000571">
    <property type="entry name" value="Znf_CCCH"/>
</dbReference>
<feature type="zinc finger region" description="C3H1-type" evidence="11">
    <location>
        <begin position="231"/>
        <end position="260"/>
    </location>
</feature>
<dbReference type="InParanoid" id="G5C337"/>
<feature type="domain" description="RING-type" evidence="13">
    <location>
        <begin position="148"/>
        <end position="202"/>
    </location>
</feature>
<evidence type="ECO:0000256" key="3">
    <source>
        <dbReference type="ARBA" id="ARBA00012483"/>
    </source>
</evidence>
<evidence type="ECO:0000256" key="1">
    <source>
        <dbReference type="ARBA" id="ARBA00000900"/>
    </source>
</evidence>
<dbReference type="eggNOG" id="KOG1039">
    <property type="taxonomic scope" value="Eukaryota"/>
</dbReference>
<evidence type="ECO:0000259" key="13">
    <source>
        <dbReference type="PROSITE" id="PS50089"/>
    </source>
</evidence>
<feature type="region of interest" description="Disordered" evidence="12">
    <location>
        <begin position="18"/>
        <end position="38"/>
    </location>
</feature>
<keyword evidence="6" id="KW-0677">Repeat</keyword>
<comment type="pathway">
    <text evidence="2">Protein modification; protein ubiquitination.</text>
</comment>
<feature type="zinc finger region" description="C3H1-type" evidence="11">
    <location>
        <begin position="75"/>
        <end position="102"/>
    </location>
</feature>
<dbReference type="GO" id="GO:0000209">
    <property type="term" value="P:protein polyubiquitination"/>
    <property type="evidence" value="ECO:0007669"/>
    <property type="project" value="InterPro"/>
</dbReference>
<dbReference type="InterPro" id="IPR017907">
    <property type="entry name" value="Znf_RING_CS"/>
</dbReference>
<evidence type="ECO:0000256" key="10">
    <source>
        <dbReference type="ARBA" id="ARBA00042581"/>
    </source>
</evidence>
<keyword evidence="9 11" id="KW-0862">Zinc</keyword>
<dbReference type="Proteomes" id="UP000006813">
    <property type="component" value="Unassembled WGS sequence"/>
</dbReference>
<dbReference type="SUPFAM" id="SSF90229">
    <property type="entry name" value="CCCH zinc finger"/>
    <property type="match status" value="1"/>
</dbReference>
<dbReference type="PROSITE" id="PS50103">
    <property type="entry name" value="ZF_C3H1"/>
    <property type="match status" value="2"/>
</dbReference>
<evidence type="ECO:0000256" key="6">
    <source>
        <dbReference type="ARBA" id="ARBA00022737"/>
    </source>
</evidence>
<evidence type="ECO:0000313" key="15">
    <source>
        <dbReference type="EMBL" id="EHB15948.1"/>
    </source>
</evidence>
<dbReference type="Gene3D" id="3.30.40.10">
    <property type="entry name" value="Zinc/RING finger domain, C3HC4 (zinc finger)"/>
    <property type="match status" value="1"/>
</dbReference>
<feature type="region of interest" description="Disordered" evidence="12">
    <location>
        <begin position="263"/>
        <end position="282"/>
    </location>
</feature>
<evidence type="ECO:0000256" key="5">
    <source>
        <dbReference type="ARBA" id="ARBA00022723"/>
    </source>
</evidence>
<dbReference type="InterPro" id="IPR041367">
    <property type="entry name" value="Znf-CCCH_4"/>
</dbReference>
<dbReference type="InterPro" id="IPR013083">
    <property type="entry name" value="Znf_RING/FYVE/PHD"/>
</dbReference>
<accession>G5C337</accession>
<evidence type="ECO:0000256" key="9">
    <source>
        <dbReference type="ARBA" id="ARBA00022833"/>
    </source>
</evidence>
<evidence type="ECO:0000256" key="8">
    <source>
        <dbReference type="ARBA" id="ARBA00022786"/>
    </source>
</evidence>
<dbReference type="InterPro" id="IPR001841">
    <property type="entry name" value="Znf_RING"/>
</dbReference>
<reference evidence="16 17" key="1">
    <citation type="journal article" date="2011" name="Nature">
        <title>Genome sequencing reveals insights into physiology and longevity of the naked mole rat.</title>
        <authorList>
            <person name="Kim E.B."/>
            <person name="Fang X."/>
            <person name="Fushan A.A."/>
            <person name="Huang Z."/>
            <person name="Lobanov A.V."/>
            <person name="Han L."/>
            <person name="Marino S.M."/>
            <person name="Sun X."/>
            <person name="Turanov A.A."/>
            <person name="Yang P."/>
            <person name="Yim S.H."/>
            <person name="Zhao X."/>
            <person name="Kasaikina M.V."/>
            <person name="Stoletzki N."/>
            <person name="Peng C."/>
            <person name="Polak P."/>
            <person name="Xiong Z."/>
            <person name="Kiezun A."/>
            <person name="Zhu Y."/>
            <person name="Chen Y."/>
            <person name="Kryukov G.V."/>
            <person name="Zhang Q."/>
            <person name="Peshkin L."/>
            <person name="Yang L."/>
            <person name="Bronson R.T."/>
            <person name="Buffenstein R."/>
            <person name="Wang B."/>
            <person name="Han C."/>
            <person name="Li Q."/>
            <person name="Chen L."/>
            <person name="Zhao W."/>
            <person name="Sunyaev S.R."/>
            <person name="Park T.J."/>
            <person name="Zhang G."/>
            <person name="Wang J."/>
            <person name="Gladyshev V.N."/>
        </authorList>
    </citation>
    <scope>NUCLEOTIDE SEQUENCE [LARGE SCALE GENOMIC DNA]</scope>
</reference>
<evidence type="ECO:0000256" key="2">
    <source>
        <dbReference type="ARBA" id="ARBA00004906"/>
    </source>
</evidence>
<dbReference type="SUPFAM" id="SSF57850">
    <property type="entry name" value="RING/U-box"/>
    <property type="match status" value="1"/>
</dbReference>
<keyword evidence="5 11" id="KW-0479">Metal-binding</keyword>
<dbReference type="GO" id="GO:0008270">
    <property type="term" value="F:zinc ion binding"/>
    <property type="evidence" value="ECO:0007669"/>
    <property type="project" value="UniProtKB-KW"/>
</dbReference>
<evidence type="ECO:0000313" key="16">
    <source>
        <dbReference type="EMBL" id="EHB15949.1"/>
    </source>
</evidence>
<protein>
    <recommendedName>
        <fullName evidence="3">RING-type E3 ubiquitin transferase</fullName>
        <ecNumber evidence="3">2.3.2.27</ecNumber>
    </recommendedName>
    <alternativeName>
        <fullName evidence="10">RING-type E3 ubiquitin transferase makorin-1</fullName>
    </alternativeName>
</protein>
<dbReference type="Gene3D" id="4.10.1000.10">
    <property type="entry name" value="Zinc finger, CCCH-type"/>
    <property type="match status" value="1"/>
</dbReference>
<feature type="domain" description="C3H1-type" evidence="14">
    <location>
        <begin position="75"/>
        <end position="102"/>
    </location>
</feature>
<evidence type="ECO:0000256" key="11">
    <source>
        <dbReference type="PROSITE-ProRule" id="PRU00723"/>
    </source>
</evidence>
<dbReference type="AlphaFoldDB" id="G5C337"/>
<dbReference type="STRING" id="10181.G5C337"/>
<dbReference type="SMART" id="SM00184">
    <property type="entry name" value="RING"/>
    <property type="match status" value="1"/>
</dbReference>
<keyword evidence="4" id="KW-0808">Transferase</keyword>
<keyword evidence="8" id="KW-0833">Ubl conjugation pathway</keyword>
<dbReference type="Pfam" id="PF14608">
    <property type="entry name" value="zf-CCCH_2"/>
    <property type="match status" value="1"/>
</dbReference>
<sequence length="282" mass="31412">MPLGAAWSLSSVVGPLLEKTDQGGPESRGASSPALGPGSRDCLEAVEFMPGQPYRSRTAPAYTEVPLLVGSVLRETKKQLCRYAAVGQCRYGDRCVYLHGDACDLCGLRALHPSDEAQRSQHRKSCLQALERNLERPCALERSKDLACGICMEVVYQKAQPRQRSFGILPNCSHIYCLQCIRQWRRAKDFERKVTKACPQCRISSPFVVPSEYWVEDREEKQKLVQKYKEEMSNKACVHYAQGRGSCPFGENCFFKHAYPEGPGQETQGQGAGASRAELEGQ</sequence>
<evidence type="ECO:0000256" key="12">
    <source>
        <dbReference type="SAM" id="MobiDB-lite"/>
    </source>
</evidence>